<sequence length="171" mass="18791">MLTRLLKENPPLHLITKVMFSICHGCRQMGLYCLRLHNLVACMENSRSNGQGTEAMGNLMLGTLPDRNCQATFSMRGRSTAEVVILLASFCDKQPFLCWLPKIAVSALIRYVMTSTLTLSEEPGCCCFSTLAAVELLFARARCCASSHTPSENDEKGRCCSENLSAEQATS</sequence>
<evidence type="ECO:0000256" key="1">
    <source>
        <dbReference type="SAM" id="MobiDB-lite"/>
    </source>
</evidence>
<organism evidence="2 3">
    <name type="scientific">Trichonephila clavata</name>
    <name type="common">Joro spider</name>
    <name type="synonym">Nephila clavata</name>
    <dbReference type="NCBI Taxonomy" id="2740835"/>
    <lineage>
        <taxon>Eukaryota</taxon>
        <taxon>Metazoa</taxon>
        <taxon>Ecdysozoa</taxon>
        <taxon>Arthropoda</taxon>
        <taxon>Chelicerata</taxon>
        <taxon>Arachnida</taxon>
        <taxon>Araneae</taxon>
        <taxon>Araneomorphae</taxon>
        <taxon>Entelegynae</taxon>
        <taxon>Araneoidea</taxon>
        <taxon>Nephilidae</taxon>
        <taxon>Trichonephila</taxon>
    </lineage>
</organism>
<protein>
    <submittedName>
        <fullName evidence="2">Uncharacterized protein</fullName>
    </submittedName>
</protein>
<evidence type="ECO:0000313" key="2">
    <source>
        <dbReference type="EMBL" id="GFQ99585.1"/>
    </source>
</evidence>
<proteinExistence type="predicted"/>
<gene>
    <name evidence="2" type="ORF">TNCT_132791</name>
</gene>
<name>A0A8X6JB00_TRICU</name>
<dbReference type="EMBL" id="BMAO01025026">
    <property type="protein sequence ID" value="GFQ99585.1"/>
    <property type="molecule type" value="Genomic_DNA"/>
</dbReference>
<feature type="region of interest" description="Disordered" evidence="1">
    <location>
        <begin position="147"/>
        <end position="171"/>
    </location>
</feature>
<keyword evidence="3" id="KW-1185">Reference proteome</keyword>
<evidence type="ECO:0000313" key="3">
    <source>
        <dbReference type="Proteomes" id="UP000887116"/>
    </source>
</evidence>
<dbReference type="Proteomes" id="UP000887116">
    <property type="component" value="Unassembled WGS sequence"/>
</dbReference>
<comment type="caution">
    <text evidence="2">The sequence shown here is derived from an EMBL/GenBank/DDBJ whole genome shotgun (WGS) entry which is preliminary data.</text>
</comment>
<accession>A0A8X6JB00</accession>
<dbReference type="AlphaFoldDB" id="A0A8X6JB00"/>
<reference evidence="2" key="1">
    <citation type="submission" date="2020-07" db="EMBL/GenBank/DDBJ databases">
        <title>Multicomponent nature underlies the extraordinary mechanical properties of spider dragline silk.</title>
        <authorList>
            <person name="Kono N."/>
            <person name="Nakamura H."/>
            <person name="Mori M."/>
            <person name="Yoshida Y."/>
            <person name="Ohtoshi R."/>
            <person name="Malay A.D."/>
            <person name="Moran D.A.P."/>
            <person name="Tomita M."/>
            <person name="Numata K."/>
            <person name="Arakawa K."/>
        </authorList>
    </citation>
    <scope>NUCLEOTIDE SEQUENCE</scope>
</reference>
<feature type="compositionally biased region" description="Polar residues" evidence="1">
    <location>
        <begin position="162"/>
        <end position="171"/>
    </location>
</feature>